<comment type="caution">
    <text evidence="1">The sequence shown here is derived from an EMBL/GenBank/DDBJ whole genome shotgun (WGS) entry which is preliminary data.</text>
</comment>
<dbReference type="EMBL" id="JAKOGI010001552">
    <property type="protein sequence ID" value="KAJ8425062.1"/>
    <property type="molecule type" value="Genomic_DNA"/>
</dbReference>
<evidence type="ECO:0000313" key="1">
    <source>
        <dbReference type="EMBL" id="KAJ8425062.1"/>
    </source>
</evidence>
<reference evidence="1" key="1">
    <citation type="submission" date="2022-04" db="EMBL/GenBank/DDBJ databases">
        <title>Carnegiea gigantea Genome sequencing and assembly v2.</title>
        <authorList>
            <person name="Copetti D."/>
            <person name="Sanderson M.J."/>
            <person name="Burquez A."/>
            <person name="Wojciechowski M.F."/>
        </authorList>
    </citation>
    <scope>NUCLEOTIDE SEQUENCE</scope>
    <source>
        <strain evidence="1">SGP5-SGP5p</strain>
        <tissue evidence="1">Aerial part</tissue>
    </source>
</reference>
<gene>
    <name evidence="1" type="ORF">Cgig2_000638</name>
</gene>
<sequence>MTRALCGDIQYFVSVNHASCTLRVSRDKYALYRLDSRGLLARCLPQLGGYAPKGHAPWRHLLASRLPSKACQLGSCGRAGRKGALLGDWRLQMAVTWRRFPLGVDVSRDTPVHSCLSVDYKCSGCGRRWAAGLVKRCTPLKRRTLRQKACLCI</sequence>
<accession>A0A9Q1GPC0</accession>
<evidence type="ECO:0000313" key="2">
    <source>
        <dbReference type="Proteomes" id="UP001153076"/>
    </source>
</evidence>
<proteinExistence type="predicted"/>
<dbReference type="Proteomes" id="UP001153076">
    <property type="component" value="Unassembled WGS sequence"/>
</dbReference>
<organism evidence="1 2">
    <name type="scientific">Carnegiea gigantea</name>
    <dbReference type="NCBI Taxonomy" id="171969"/>
    <lineage>
        <taxon>Eukaryota</taxon>
        <taxon>Viridiplantae</taxon>
        <taxon>Streptophyta</taxon>
        <taxon>Embryophyta</taxon>
        <taxon>Tracheophyta</taxon>
        <taxon>Spermatophyta</taxon>
        <taxon>Magnoliopsida</taxon>
        <taxon>eudicotyledons</taxon>
        <taxon>Gunneridae</taxon>
        <taxon>Pentapetalae</taxon>
        <taxon>Caryophyllales</taxon>
        <taxon>Cactineae</taxon>
        <taxon>Cactaceae</taxon>
        <taxon>Cactoideae</taxon>
        <taxon>Echinocereeae</taxon>
        <taxon>Carnegiea</taxon>
    </lineage>
</organism>
<dbReference type="AlphaFoldDB" id="A0A9Q1GPC0"/>
<protein>
    <submittedName>
        <fullName evidence="1">Uncharacterized protein</fullName>
    </submittedName>
</protein>
<name>A0A9Q1GPC0_9CARY</name>
<keyword evidence="2" id="KW-1185">Reference proteome</keyword>